<sequence length="880" mass="99490">MKEDMAALCPECQAVEPWVEENDEHICQRCGYIEKGLEAAKFRDEGEYVNPLVDIYLKNPAFQNETGGPSKRNRYGTEISQRVQSRTDLFDQIDGCVRNTLRLPNIVSHRAWNMLEIIREKRGKKNVTQGMKLLAMSVTLVAAREAGHSVPNSSIASLTRRSLADIQADLRLICKLLDKRYEEYRGSSEQTQIVVSAAAEIAQQYQQKNLADSVLANKEFTSTLQFCLAYQPRIHLIEDSISQLQRFIQLTGIWHRRKLEICDIATVFIALQLIAVRYIRYPSFLMNDFRKYVNFNPEACQLRMREFQRLTLDLAFYLPQIGKARFIPELLEPWNGRTTRPVPEGQLYVLLLPDVLDNMQQLWEMRLHELTLQKDNPETRDIEARLKTALSAFLTPPDVQATTTRPQSQEQECSPSRADGDERPNADTSNSPFSNLATRSSPNLESGLPLDPLLAQVDVPPSIVFPLPSNGRLSDLRATEAKAKAPSTNLETIPSADCLVDSAAPSGLSADSLTPTRCKRKLDASSHDDGLAKRVDRRSVQAHSNGPTEERRIQATTLDQFKDRITTKRTNDCLRSHSRQEIANGVLAPARFSSARAAYGTGNFAHQPRTRLLQRLPQVLRVLQEWQSVQLAEPRRVHQEPAPPYRSCYEYDTYWLKKDLRDGKAASSINIHRFPPSLTMAKAMLRPFDFASPVIGSHDDGLFEPGELESYLGDDEYTKCRLEIWHAQGMEEIATRRAAVSQRAIEIASQRQPRIVELAGLKPSEGKYNMGRLTELLASLRDVDNGDVPYEHETYIAREVGQAISSAVDGSAEDYKVGIHNNYSRSNSSKEDDVSGDEANEKPDDEGLEIIGDYEMPLQVLAHHRQRHEDEEDGDEYTED</sequence>
<dbReference type="EMBL" id="JASBWU010000001">
    <property type="protein sequence ID" value="KAJ9125197.1"/>
    <property type="molecule type" value="Genomic_DNA"/>
</dbReference>
<name>A0ACC2XMJ1_9TREE</name>
<comment type="caution">
    <text evidence="1">The sequence shown here is derived from an EMBL/GenBank/DDBJ whole genome shotgun (WGS) entry which is preliminary data.</text>
</comment>
<organism evidence="1 2">
    <name type="scientific">Naganishia vaughanmartiniae</name>
    <dbReference type="NCBI Taxonomy" id="1424756"/>
    <lineage>
        <taxon>Eukaryota</taxon>
        <taxon>Fungi</taxon>
        <taxon>Dikarya</taxon>
        <taxon>Basidiomycota</taxon>
        <taxon>Agaricomycotina</taxon>
        <taxon>Tremellomycetes</taxon>
        <taxon>Filobasidiales</taxon>
        <taxon>Filobasidiaceae</taxon>
        <taxon>Naganishia</taxon>
    </lineage>
</organism>
<dbReference type="Proteomes" id="UP001243375">
    <property type="component" value="Unassembled WGS sequence"/>
</dbReference>
<evidence type="ECO:0000313" key="1">
    <source>
        <dbReference type="EMBL" id="KAJ9125197.1"/>
    </source>
</evidence>
<proteinExistence type="predicted"/>
<accession>A0ACC2XMJ1</accession>
<reference evidence="1" key="1">
    <citation type="submission" date="2023-04" db="EMBL/GenBank/DDBJ databases">
        <title>Draft Genome sequencing of Naganishia species isolated from polar environments using Oxford Nanopore Technology.</title>
        <authorList>
            <person name="Leo P."/>
            <person name="Venkateswaran K."/>
        </authorList>
    </citation>
    <scope>NUCLEOTIDE SEQUENCE</scope>
    <source>
        <strain evidence="1">MNA-CCFEE 5425</strain>
    </source>
</reference>
<keyword evidence="2" id="KW-1185">Reference proteome</keyword>
<evidence type="ECO:0000313" key="2">
    <source>
        <dbReference type="Proteomes" id="UP001243375"/>
    </source>
</evidence>
<protein>
    <submittedName>
        <fullName evidence="1">Uncharacterized protein</fullName>
    </submittedName>
</protein>
<gene>
    <name evidence="1" type="ORF">QFC22_000151</name>
</gene>